<dbReference type="SUPFAM" id="SSF51126">
    <property type="entry name" value="Pectin lyase-like"/>
    <property type="match status" value="2"/>
</dbReference>
<feature type="compositionally biased region" description="Low complexity" evidence="4">
    <location>
        <begin position="1225"/>
        <end position="1243"/>
    </location>
</feature>
<feature type="chain" id="PRO_5042831595" evidence="5">
    <location>
        <begin position="22"/>
        <end position="1375"/>
    </location>
</feature>
<dbReference type="GO" id="GO:0005576">
    <property type="term" value="C:extracellular region"/>
    <property type="evidence" value="ECO:0007669"/>
    <property type="project" value="UniProtKB-SubCell"/>
</dbReference>
<dbReference type="CDD" id="cd23668">
    <property type="entry name" value="GH55_beta13glucanase-like"/>
    <property type="match status" value="1"/>
</dbReference>
<protein>
    <submittedName>
        <fullName evidence="7">Glucan 1,3-beta-glucosidase</fullName>
    </submittedName>
</protein>
<feature type="compositionally biased region" description="Low complexity" evidence="4">
    <location>
        <begin position="1026"/>
        <end position="1055"/>
    </location>
</feature>
<evidence type="ECO:0000256" key="2">
    <source>
        <dbReference type="ARBA" id="ARBA00022525"/>
    </source>
</evidence>
<dbReference type="InterPro" id="IPR039279">
    <property type="entry name" value="QRT3-like"/>
</dbReference>
<dbReference type="GO" id="GO:0004650">
    <property type="term" value="F:polygalacturonase activity"/>
    <property type="evidence" value="ECO:0007669"/>
    <property type="project" value="InterPro"/>
</dbReference>
<feature type="signal peptide" evidence="5">
    <location>
        <begin position="1"/>
        <end position="21"/>
    </location>
</feature>
<evidence type="ECO:0000313" key="8">
    <source>
        <dbReference type="Proteomes" id="UP000051487"/>
    </source>
</evidence>
<dbReference type="Pfam" id="PF12708">
    <property type="entry name" value="Pect-lyase_RHGA_epim"/>
    <property type="match status" value="2"/>
</dbReference>
<accession>A0AAN4PJM5</accession>
<evidence type="ECO:0000259" key="6">
    <source>
        <dbReference type="PROSITE" id="PS50206"/>
    </source>
</evidence>
<reference evidence="7 8" key="1">
    <citation type="submission" date="2015-11" db="EMBL/GenBank/DDBJ databases">
        <title>Aspergillus lentulus strain IFM 54703T.</title>
        <authorList>
            <person name="Kusuya Y."/>
            <person name="Sakai K."/>
            <person name="Kamei K."/>
            <person name="Takahashi H."/>
            <person name="Yaguchi T."/>
        </authorList>
    </citation>
    <scope>NUCLEOTIDE SEQUENCE [LARGE SCALE GENOMIC DNA]</scope>
    <source>
        <strain evidence="7 8">IFM 54703</strain>
    </source>
</reference>
<evidence type="ECO:0000313" key="7">
    <source>
        <dbReference type="EMBL" id="GAQ07546.1"/>
    </source>
</evidence>
<feature type="region of interest" description="Disordered" evidence="4">
    <location>
        <begin position="1108"/>
        <end position="1133"/>
    </location>
</feature>
<evidence type="ECO:0000256" key="3">
    <source>
        <dbReference type="ARBA" id="ARBA00022729"/>
    </source>
</evidence>
<comment type="subcellular location">
    <subcellularLocation>
        <location evidence="1">Secreted</location>
    </subcellularLocation>
</comment>
<dbReference type="EMBL" id="BCLY01000009">
    <property type="protein sequence ID" value="GAQ07546.1"/>
    <property type="molecule type" value="Genomic_DNA"/>
</dbReference>
<feature type="region of interest" description="Disordered" evidence="4">
    <location>
        <begin position="28"/>
        <end position="53"/>
    </location>
</feature>
<keyword evidence="3 5" id="KW-0732">Signal</keyword>
<comment type="caution">
    <text evidence="7">The sequence shown here is derived from an EMBL/GenBank/DDBJ whole genome shotgun (WGS) entry which is preliminary data.</text>
</comment>
<evidence type="ECO:0000256" key="4">
    <source>
        <dbReference type="SAM" id="MobiDB-lite"/>
    </source>
</evidence>
<dbReference type="InterPro" id="IPR011050">
    <property type="entry name" value="Pectin_lyase_fold/virulence"/>
</dbReference>
<gene>
    <name evidence="7" type="ORF">ALT_4867</name>
</gene>
<feature type="region of interest" description="Disordered" evidence="4">
    <location>
        <begin position="1218"/>
        <end position="1243"/>
    </location>
</feature>
<feature type="region of interest" description="Disordered" evidence="4">
    <location>
        <begin position="1022"/>
        <end position="1056"/>
    </location>
</feature>
<dbReference type="InterPro" id="IPR024535">
    <property type="entry name" value="RHGA/B-epi-like_pectate_lyase"/>
</dbReference>
<dbReference type="Proteomes" id="UP000051487">
    <property type="component" value="Unassembled WGS sequence"/>
</dbReference>
<dbReference type="PANTHER" id="PTHR33928">
    <property type="entry name" value="POLYGALACTURONASE QRT3"/>
    <property type="match status" value="1"/>
</dbReference>
<evidence type="ECO:0000256" key="1">
    <source>
        <dbReference type="ARBA" id="ARBA00004613"/>
    </source>
</evidence>
<dbReference type="InterPro" id="IPR001763">
    <property type="entry name" value="Rhodanese-like_dom"/>
</dbReference>
<feature type="compositionally biased region" description="Pro residues" evidence="4">
    <location>
        <begin position="35"/>
        <end position="46"/>
    </location>
</feature>
<name>A0AAN4PJM5_ASPLE</name>
<dbReference type="Gene3D" id="2.160.20.10">
    <property type="entry name" value="Single-stranded right-handed beta-helix, Pectin lyase-like"/>
    <property type="match status" value="2"/>
</dbReference>
<evidence type="ECO:0000256" key="5">
    <source>
        <dbReference type="SAM" id="SignalP"/>
    </source>
</evidence>
<proteinExistence type="predicted"/>
<sequence>MRPILRYGLVMAMALAMPSSAEITIPRGPVGTAPALPPGEPHPPPAYMKDSSSTVDQVIGSLNGPVLAPLNASSMVEMHGHSTHGHPPHVHPIHARQDGGYWLASMGSAGKMPFAPAGYQFFRNVRDFGAVGDGVADDTAAINRAAAAFSQSDTSTLRCGKECGSTTTLGAVVYFPPGTYLISTPIIQYYYTQFVGDPNSRAVIKGSFNFTGIALVDNDVYIPGGNGAEWYINQSNFYRQIRNLVFDMTGMNWTNYDNDQEYVPAGIHWQVGQATSITNCHFEMSVSQGAQAATAVGIYMENGSGGFVSDLSFFGGNIGFLAGSQQFTANNLQFTSCLTAIKHVWNWGFVWKNIYVLSCYIALDCTAYSGTTSQGTGSITVLDSHFNGVPYAITVASHGDEQPNIVLDNLLVENSQSVVLVSGGDTILAGSSGPLYFNSWANGYQTLSDGSSGSRTGFVSPAPRKSPGLLDSSGAYFSRSKPQYAGSTPIVATDHGVLNDGTGDQTAAINSLLAANAGSIIFFPGGVYLVKGTVHIPVGSIIVGSGWSQIMGTGSYFEDAKNPKVMVQVGNDGDSGVIEISDMLFTVQGSTAGAILMEWNVHEISQGSAAMWDSHFRVGGAEGTNLQLADCPTGQTVVNTKCMAASLQLHITKDSSGYFENVWAWVADHDLDNPLNADAYETTDGIPLNVQTQISIYAGRGILIESQGPTWLYGTASEHSQMYQYQLLNASNIYLGHMQTETPYWQPNPNALKPYQAGEFPSDPVYDNCADDLCKGAWALRVLDSKDVFIYSAGFYSFFQNNQLGCTDEENCQLALIETNFASSLWVYNIFTKGNVQIITPRGGLPPLLFNSTTRNGYTSEIAAWLALSTQGEDIGSSPGDGSGSVTIDPDLWSGNPGTPVTMQCSPPCTYILPPLTLTTETTFSFPPLTTSVTVGFNSTTTFEISGKTSTLTIYQITVDTTTISIPPVTTSVIPWFDETVTVNSTVIYPIPSIIAPPLTITDPTIIYGSVYPARTRTFWPPPWPGSSEPPSTTPTTTTTTGGVTTTTTSGAQTTRGAVITSVHHTSGPPKPSCIHATGCGHHCGDSILDICIPCWIGCSIGPPSINGIDPDQPGGIPPALDPNNPDNKPSSSECESSTFSSCNTYCTPTPTSTCSTSCVNVVGCQETTGTISSCTPPTGISIWSPTDTAADAPTLGAGGDFGYIYLPGPTLPVTITSMSPPPTSSSTTTTTSSTTTSSAASPTGTLSLCLGLSTTATSQEAVYAYVIYAPGHQCIGTFVTDGNIGESTPICNIPNDKTSFNWCTSSDKAGTFVNSGPQFFSDPSCGFQIQLYGQTYTPTQLDPAKDNDPCSGTCPEGLASVQGIFLWEGLPDCS</sequence>
<dbReference type="InterPro" id="IPR012334">
    <property type="entry name" value="Pectin_lyas_fold"/>
</dbReference>
<dbReference type="PROSITE" id="PS50206">
    <property type="entry name" value="RHODANESE_3"/>
    <property type="match status" value="1"/>
</dbReference>
<dbReference type="PANTHER" id="PTHR33928:SF2">
    <property type="entry name" value="PECTATE LYASE SUPERFAMILY PROTEIN DOMAIN-CONTAINING PROTEIN-RELATED"/>
    <property type="match status" value="1"/>
</dbReference>
<keyword evidence="2" id="KW-0964">Secreted</keyword>
<organism evidence="7 8">
    <name type="scientific">Aspergillus lentulus</name>
    <dbReference type="NCBI Taxonomy" id="293939"/>
    <lineage>
        <taxon>Eukaryota</taxon>
        <taxon>Fungi</taxon>
        <taxon>Dikarya</taxon>
        <taxon>Ascomycota</taxon>
        <taxon>Pezizomycotina</taxon>
        <taxon>Eurotiomycetes</taxon>
        <taxon>Eurotiomycetidae</taxon>
        <taxon>Eurotiales</taxon>
        <taxon>Aspergillaceae</taxon>
        <taxon>Aspergillus</taxon>
        <taxon>Aspergillus subgen. Fumigati</taxon>
    </lineage>
</organism>
<feature type="domain" description="Rhodanese" evidence="6">
    <location>
        <begin position="765"/>
        <end position="807"/>
    </location>
</feature>